<name>A0AAD5CZV3_AMBAR</name>
<dbReference type="SUPFAM" id="SSF50199">
    <property type="entry name" value="Staphylococcal nuclease"/>
    <property type="match status" value="1"/>
</dbReference>
<protein>
    <submittedName>
        <fullName evidence="3">Uncharacterized protein</fullName>
    </submittedName>
</protein>
<dbReference type="EMBL" id="JAMZMK010006321">
    <property type="protein sequence ID" value="KAI7749631.1"/>
    <property type="molecule type" value="Genomic_DNA"/>
</dbReference>
<keyword evidence="2" id="KW-0677">Repeat</keyword>
<dbReference type="InterPro" id="IPR050216">
    <property type="entry name" value="LRR_domain-containing"/>
</dbReference>
<evidence type="ECO:0000256" key="2">
    <source>
        <dbReference type="ARBA" id="ARBA00022737"/>
    </source>
</evidence>
<dbReference type="SUPFAM" id="SSF52058">
    <property type="entry name" value="L domain-like"/>
    <property type="match status" value="1"/>
</dbReference>
<dbReference type="PANTHER" id="PTHR48051:SF46">
    <property type="entry name" value="LEUCINE RICH REPEAT-CONTAINING DOMAIN PROTEIN"/>
    <property type="match status" value="1"/>
</dbReference>
<dbReference type="AlphaFoldDB" id="A0AAD5CZV3"/>
<dbReference type="InterPro" id="IPR035437">
    <property type="entry name" value="SNase_OB-fold_sf"/>
</dbReference>
<evidence type="ECO:0000313" key="3">
    <source>
        <dbReference type="EMBL" id="KAI7749631.1"/>
    </source>
</evidence>
<comment type="caution">
    <text evidence="3">The sequence shown here is derived from an EMBL/GenBank/DDBJ whole genome shotgun (WGS) entry which is preliminary data.</text>
</comment>
<evidence type="ECO:0000256" key="1">
    <source>
        <dbReference type="ARBA" id="ARBA00022614"/>
    </source>
</evidence>
<sequence length="258" mass="28668">MNVHDCKSLTYLPPALGDIESLEVLHASNSAIRVIPDDICSSKSLKILDVRGCFNLHELPTHLSNIESLEEIYISGTRVSQLPPPIDGFKGTDGVSFTVSVELKDFTILALDLLSAISERRKALTNGDDYRASNLMKIINNTSVDYGYLLHRVVELDVLEFVVKKYTIKLSANGSGPGFRPVHRGIRAPEIGMDDGIKARNELVKMLVGKCLKISVYHLDEKMHCVGDAYFGKKILQDVLLKKGAALCWGWKRMENEP</sequence>
<proteinExistence type="predicted"/>
<gene>
    <name evidence="3" type="ORF">M8C21_030144</name>
</gene>
<organism evidence="3 4">
    <name type="scientific">Ambrosia artemisiifolia</name>
    <name type="common">Common ragweed</name>
    <dbReference type="NCBI Taxonomy" id="4212"/>
    <lineage>
        <taxon>Eukaryota</taxon>
        <taxon>Viridiplantae</taxon>
        <taxon>Streptophyta</taxon>
        <taxon>Embryophyta</taxon>
        <taxon>Tracheophyta</taxon>
        <taxon>Spermatophyta</taxon>
        <taxon>Magnoliopsida</taxon>
        <taxon>eudicotyledons</taxon>
        <taxon>Gunneridae</taxon>
        <taxon>Pentapetalae</taxon>
        <taxon>asterids</taxon>
        <taxon>campanulids</taxon>
        <taxon>Asterales</taxon>
        <taxon>Asteraceae</taxon>
        <taxon>Asteroideae</taxon>
        <taxon>Heliantheae alliance</taxon>
        <taxon>Heliantheae</taxon>
        <taxon>Ambrosia</taxon>
    </lineage>
</organism>
<dbReference type="PANTHER" id="PTHR48051">
    <property type="match status" value="1"/>
</dbReference>
<accession>A0AAD5CZV3</accession>
<keyword evidence="4" id="KW-1185">Reference proteome</keyword>
<dbReference type="InterPro" id="IPR032675">
    <property type="entry name" value="LRR_dom_sf"/>
</dbReference>
<evidence type="ECO:0000313" key="4">
    <source>
        <dbReference type="Proteomes" id="UP001206925"/>
    </source>
</evidence>
<dbReference type="GO" id="GO:0005737">
    <property type="term" value="C:cytoplasm"/>
    <property type="evidence" value="ECO:0007669"/>
    <property type="project" value="TreeGrafter"/>
</dbReference>
<dbReference type="Gene3D" id="3.80.10.10">
    <property type="entry name" value="Ribonuclease Inhibitor"/>
    <property type="match status" value="1"/>
</dbReference>
<keyword evidence="1" id="KW-0433">Leucine-rich repeat</keyword>
<reference evidence="3" key="1">
    <citation type="submission" date="2022-06" db="EMBL/GenBank/DDBJ databases">
        <title>Uncovering the hologenomic basis of an extraordinary plant invasion.</title>
        <authorList>
            <person name="Bieker V.C."/>
            <person name="Martin M.D."/>
            <person name="Gilbert T."/>
            <person name="Hodgins K."/>
            <person name="Battlay P."/>
            <person name="Petersen B."/>
            <person name="Wilson J."/>
        </authorList>
    </citation>
    <scope>NUCLEOTIDE SEQUENCE</scope>
    <source>
        <strain evidence="3">AA19_3_7</strain>
        <tissue evidence="3">Leaf</tissue>
    </source>
</reference>
<dbReference type="Proteomes" id="UP001206925">
    <property type="component" value="Unassembled WGS sequence"/>
</dbReference>